<dbReference type="InterPro" id="IPR028098">
    <property type="entry name" value="Glyco_trans_4-like_N"/>
</dbReference>
<dbReference type="Pfam" id="PF00534">
    <property type="entry name" value="Glycos_transf_1"/>
    <property type="match status" value="1"/>
</dbReference>
<comment type="caution">
    <text evidence="3">The sequence shown here is derived from an EMBL/GenBank/DDBJ whole genome shotgun (WGS) entry which is preliminary data.</text>
</comment>
<dbReference type="PANTHER" id="PTHR45947">
    <property type="entry name" value="SULFOQUINOVOSYL TRANSFERASE SQD2"/>
    <property type="match status" value="1"/>
</dbReference>
<dbReference type="InterPro" id="IPR050194">
    <property type="entry name" value="Glycosyltransferase_grp1"/>
</dbReference>
<sequence>MNRGGLETMLMNYYRNIDRSKIQFDFLEHRSEESDYDKEIISLGGRIYRIDVLNPFSFKYRQQLRQFFKNHPEYKIVHCHLDCMSSIPLSYAKKNAVKVRIAHSHSSSQDKNIKFLLKSFYKRRISKVATHLFACGDKAGKWMFGNNDFSVINNAINTKDFLFNQHVRKKVREELELQNKFVIGHVGRFNEPKNHTFIINIFKELVSINDNAKLLLVGEGNLKNEIEKKVEDLGLSQYIVFYGKCDCVNRIMQAFDIFLFPSLYEGLPVTMVEAQANGLKCFISNKVPKECIMSENVEILSLEDTAVKWAESINKYSEGYTRKNMLKSISDNGFDIEKNTKELEGVYFNEYKKSK</sequence>
<dbReference type="EMBL" id="QSVF01000004">
    <property type="protein sequence ID" value="RGO12665.1"/>
    <property type="molecule type" value="Genomic_DNA"/>
</dbReference>
<dbReference type="GO" id="GO:0016757">
    <property type="term" value="F:glycosyltransferase activity"/>
    <property type="evidence" value="ECO:0007669"/>
    <property type="project" value="TreeGrafter"/>
</dbReference>
<name>A0A3E5FS59_9FIRM</name>
<evidence type="ECO:0000259" key="1">
    <source>
        <dbReference type="Pfam" id="PF00534"/>
    </source>
</evidence>
<dbReference type="Pfam" id="PF13439">
    <property type="entry name" value="Glyco_transf_4"/>
    <property type="match status" value="1"/>
</dbReference>
<accession>A0A3E5FS59</accession>
<dbReference type="CDD" id="cd03812">
    <property type="entry name" value="GT4_CapH-like"/>
    <property type="match status" value="1"/>
</dbReference>
<dbReference type="SUPFAM" id="SSF53756">
    <property type="entry name" value="UDP-Glycosyltransferase/glycogen phosphorylase"/>
    <property type="match status" value="1"/>
</dbReference>
<feature type="domain" description="Glycosyltransferase subfamily 4-like N-terminal" evidence="2">
    <location>
        <begin position="4"/>
        <end position="158"/>
    </location>
</feature>
<proteinExistence type="predicted"/>
<evidence type="ECO:0000313" key="4">
    <source>
        <dbReference type="Proteomes" id="UP000261087"/>
    </source>
</evidence>
<gene>
    <name evidence="3" type="ORF">DXB31_02795</name>
</gene>
<dbReference type="AlphaFoldDB" id="A0A3E5FS59"/>
<reference evidence="3 4" key="1">
    <citation type="submission" date="2018-08" db="EMBL/GenBank/DDBJ databases">
        <title>A genome reference for cultivated species of the human gut microbiota.</title>
        <authorList>
            <person name="Zou Y."/>
            <person name="Xue W."/>
            <person name="Luo G."/>
        </authorList>
    </citation>
    <scope>NUCLEOTIDE SEQUENCE [LARGE SCALE GENOMIC DNA]</scope>
    <source>
        <strain evidence="3 4">OM02-6</strain>
    </source>
</reference>
<organism evidence="3 4">
    <name type="scientific">Thomasclavelia spiroformis</name>
    <dbReference type="NCBI Taxonomy" id="29348"/>
    <lineage>
        <taxon>Bacteria</taxon>
        <taxon>Bacillati</taxon>
        <taxon>Bacillota</taxon>
        <taxon>Erysipelotrichia</taxon>
        <taxon>Erysipelotrichales</taxon>
        <taxon>Coprobacillaceae</taxon>
        <taxon>Thomasclavelia</taxon>
    </lineage>
</organism>
<protein>
    <submittedName>
        <fullName evidence="3">Glycosyltransferase family 1 protein</fullName>
    </submittedName>
</protein>
<evidence type="ECO:0000313" key="3">
    <source>
        <dbReference type="EMBL" id="RGO12665.1"/>
    </source>
</evidence>
<dbReference type="Proteomes" id="UP000261087">
    <property type="component" value="Unassembled WGS sequence"/>
</dbReference>
<dbReference type="InterPro" id="IPR001296">
    <property type="entry name" value="Glyco_trans_1"/>
</dbReference>
<dbReference type="Gene3D" id="3.40.50.2000">
    <property type="entry name" value="Glycogen Phosphorylase B"/>
    <property type="match status" value="2"/>
</dbReference>
<keyword evidence="3" id="KW-0808">Transferase</keyword>
<dbReference type="PANTHER" id="PTHR45947:SF3">
    <property type="entry name" value="SULFOQUINOVOSYL TRANSFERASE SQD2"/>
    <property type="match status" value="1"/>
</dbReference>
<evidence type="ECO:0000259" key="2">
    <source>
        <dbReference type="Pfam" id="PF13439"/>
    </source>
</evidence>
<feature type="domain" description="Glycosyl transferase family 1" evidence="1">
    <location>
        <begin position="169"/>
        <end position="320"/>
    </location>
</feature>